<evidence type="ECO:0000313" key="2">
    <source>
        <dbReference type="Proteomes" id="UP000051888"/>
    </source>
</evidence>
<keyword evidence="2" id="KW-1185">Reference proteome</keyword>
<dbReference type="EMBL" id="LJJC01000004">
    <property type="protein sequence ID" value="KQL52693.1"/>
    <property type="molecule type" value="Genomic_DNA"/>
</dbReference>
<gene>
    <name evidence="1" type="ORF">AN964_03585</name>
</gene>
<dbReference type="Proteomes" id="UP000051888">
    <property type="component" value="Unassembled WGS sequence"/>
</dbReference>
<dbReference type="STRING" id="157838.AN964_03585"/>
<evidence type="ECO:0000313" key="1">
    <source>
        <dbReference type="EMBL" id="KQL52693.1"/>
    </source>
</evidence>
<dbReference type="AlphaFoldDB" id="A0A0Q3WV23"/>
<dbReference type="PATRIC" id="fig|157838.3.peg.793"/>
<name>A0A0Q3WV23_9BACI</name>
<protein>
    <submittedName>
        <fullName evidence="1">Uncharacterized protein</fullName>
    </submittedName>
</protein>
<proteinExistence type="predicted"/>
<comment type="caution">
    <text evidence="1">The sequence shown here is derived from an EMBL/GenBank/DDBJ whole genome shotgun (WGS) entry which is preliminary data.</text>
</comment>
<dbReference type="RefSeq" id="WP_055738397.1">
    <property type="nucleotide sequence ID" value="NZ_JAAIWL010000040.1"/>
</dbReference>
<accession>A0A0Q3WV23</accession>
<sequence length="61" mass="6139">MIIGSDAYTGISVAEGSKGTLTFSVTDLVKGNHDVIAAKAVTVDVNKTAADGQTVTTATIL</sequence>
<organism evidence="1 2">
    <name type="scientific">Heyndrickxia shackletonii</name>
    <dbReference type="NCBI Taxonomy" id="157838"/>
    <lineage>
        <taxon>Bacteria</taxon>
        <taxon>Bacillati</taxon>
        <taxon>Bacillota</taxon>
        <taxon>Bacilli</taxon>
        <taxon>Bacillales</taxon>
        <taxon>Bacillaceae</taxon>
        <taxon>Heyndrickxia</taxon>
    </lineage>
</organism>
<reference evidence="1 2" key="1">
    <citation type="submission" date="2015-09" db="EMBL/GenBank/DDBJ databases">
        <title>Genome sequencing project for genomic taxonomy and phylogenomics of Bacillus-like bacteria.</title>
        <authorList>
            <person name="Liu B."/>
            <person name="Wang J."/>
            <person name="Zhu Y."/>
            <person name="Liu G."/>
            <person name="Chen Q."/>
            <person name="Chen Z."/>
            <person name="Lan J."/>
            <person name="Che J."/>
            <person name="Ge C."/>
            <person name="Shi H."/>
            <person name="Pan Z."/>
            <person name="Liu X."/>
        </authorList>
    </citation>
    <scope>NUCLEOTIDE SEQUENCE [LARGE SCALE GENOMIC DNA]</scope>
    <source>
        <strain evidence="1 2">LMG 18435</strain>
    </source>
</reference>